<protein>
    <recommendedName>
        <fullName evidence="4">Mycothiol acetyltransferase</fullName>
        <shortName evidence="4">MSH acetyltransferase</shortName>
        <ecNumber evidence="4">2.3.1.189</ecNumber>
    </recommendedName>
    <alternativeName>
        <fullName evidence="4">Mycothiol synthase</fullName>
    </alternativeName>
</protein>
<comment type="function">
    <text evidence="4">Catalyzes the transfer of acetyl from acetyl-CoA to desacetylmycothiol (Cys-GlcN-Ins) to form mycothiol.</text>
</comment>
<keyword evidence="3 4" id="KW-0012">Acyltransferase</keyword>
<feature type="compositionally biased region" description="Low complexity" evidence="5">
    <location>
        <begin position="122"/>
        <end position="162"/>
    </location>
</feature>
<dbReference type="GO" id="GO:0035447">
    <property type="term" value="F:mycothiol synthase activity"/>
    <property type="evidence" value="ECO:0007669"/>
    <property type="project" value="UniProtKB-UniRule"/>
</dbReference>
<dbReference type="PANTHER" id="PTHR43072">
    <property type="entry name" value="N-ACETYLTRANSFERASE"/>
    <property type="match status" value="1"/>
</dbReference>
<proteinExistence type="inferred from homology"/>
<feature type="binding site" evidence="4">
    <location>
        <position position="349"/>
    </location>
    <ligand>
        <name>1D-myo-inositol 2-(L-cysteinylamino)-2-deoxy-alpha-D-glucopyranoside</name>
        <dbReference type="ChEBI" id="CHEBI:58887"/>
    </ligand>
</feature>
<dbReference type="PROSITE" id="PS51186">
    <property type="entry name" value="GNAT"/>
    <property type="match status" value="1"/>
</dbReference>
<feature type="binding site" evidence="4">
    <location>
        <position position="311"/>
    </location>
    <ligand>
        <name>1D-myo-inositol 2-(L-cysteinylamino)-2-deoxy-alpha-D-glucopyranoside</name>
        <dbReference type="ChEBI" id="CHEBI:58887"/>
    </ligand>
</feature>
<evidence type="ECO:0000256" key="2">
    <source>
        <dbReference type="ARBA" id="ARBA00022737"/>
    </source>
</evidence>
<dbReference type="Pfam" id="PF00583">
    <property type="entry name" value="Acetyltransf_1"/>
    <property type="match status" value="2"/>
</dbReference>
<evidence type="ECO:0000256" key="5">
    <source>
        <dbReference type="SAM" id="MobiDB-lite"/>
    </source>
</evidence>
<organism evidence="7 8">
    <name type="scientific">Pilimelia anulata</name>
    <dbReference type="NCBI Taxonomy" id="53371"/>
    <lineage>
        <taxon>Bacteria</taxon>
        <taxon>Bacillati</taxon>
        <taxon>Actinomycetota</taxon>
        <taxon>Actinomycetes</taxon>
        <taxon>Micromonosporales</taxon>
        <taxon>Micromonosporaceae</taxon>
        <taxon>Pilimelia</taxon>
    </lineage>
</organism>
<dbReference type="AlphaFoldDB" id="A0A8J3B384"/>
<reference evidence="7" key="1">
    <citation type="journal article" date="2014" name="Int. J. Syst. Evol. Microbiol.">
        <title>Complete genome sequence of Corynebacterium casei LMG S-19264T (=DSM 44701T), isolated from a smear-ripened cheese.</title>
        <authorList>
            <consortium name="US DOE Joint Genome Institute (JGI-PGF)"/>
            <person name="Walter F."/>
            <person name="Albersmeier A."/>
            <person name="Kalinowski J."/>
            <person name="Ruckert C."/>
        </authorList>
    </citation>
    <scope>NUCLEOTIDE SEQUENCE</scope>
    <source>
        <strain evidence="7">JCM 3090</strain>
    </source>
</reference>
<name>A0A8J3B384_9ACTN</name>
<keyword evidence="8" id="KW-1185">Reference proteome</keyword>
<comment type="similarity">
    <text evidence="4">Belongs to the acetyltransferase family. MshD subfamily.</text>
</comment>
<feature type="compositionally biased region" description="Gly residues" evidence="5">
    <location>
        <begin position="163"/>
        <end position="173"/>
    </location>
</feature>
<feature type="binding site" evidence="4">
    <location>
        <position position="257"/>
    </location>
    <ligand>
        <name>1D-myo-inositol 2-(L-cysteinylamino)-2-deoxy-alpha-D-glucopyranoside</name>
        <dbReference type="ChEBI" id="CHEBI:58887"/>
    </ligand>
</feature>
<keyword evidence="2 4" id="KW-0677">Repeat</keyword>
<dbReference type="EC" id="2.3.1.189" evidence="4"/>
<feature type="domain" description="N-acetyltransferase" evidence="6">
    <location>
        <begin position="230"/>
        <end position="377"/>
    </location>
</feature>
<dbReference type="Gene3D" id="3.40.630.30">
    <property type="match status" value="1"/>
</dbReference>
<comment type="subunit">
    <text evidence="4">Monomer.</text>
</comment>
<comment type="catalytic activity">
    <reaction evidence="4">
        <text>1D-myo-inositol 2-(L-cysteinylamino)-2-deoxy-alpha-D-glucopyranoside + acetyl-CoA = mycothiol + CoA + H(+)</text>
        <dbReference type="Rhea" id="RHEA:26172"/>
        <dbReference type="ChEBI" id="CHEBI:15378"/>
        <dbReference type="ChEBI" id="CHEBI:16768"/>
        <dbReference type="ChEBI" id="CHEBI:57287"/>
        <dbReference type="ChEBI" id="CHEBI:57288"/>
        <dbReference type="ChEBI" id="CHEBI:58887"/>
        <dbReference type="EC" id="2.3.1.189"/>
    </reaction>
</comment>
<dbReference type="SUPFAM" id="SSF55729">
    <property type="entry name" value="Acyl-CoA N-acyltransferases (Nat)"/>
    <property type="match status" value="2"/>
</dbReference>
<evidence type="ECO:0000256" key="3">
    <source>
        <dbReference type="ARBA" id="ARBA00023315"/>
    </source>
</evidence>
<dbReference type="InterPro" id="IPR000182">
    <property type="entry name" value="GNAT_dom"/>
</dbReference>
<feature type="binding site" evidence="4">
    <location>
        <begin position="315"/>
        <end position="317"/>
    </location>
    <ligand>
        <name>acetyl-CoA</name>
        <dbReference type="ChEBI" id="CHEBI:57288"/>
        <label>2</label>
    </ligand>
</feature>
<dbReference type="CDD" id="cd04301">
    <property type="entry name" value="NAT_SF"/>
    <property type="match status" value="1"/>
</dbReference>
<gene>
    <name evidence="4" type="primary">mshD</name>
    <name evidence="7" type="ORF">GCM10010123_21350</name>
</gene>
<comment type="caution">
    <text evidence="4">Lacks conserved residue(s) required for the propagation of feature annotation.</text>
</comment>
<dbReference type="GO" id="GO:0010125">
    <property type="term" value="P:mycothiol biosynthetic process"/>
    <property type="evidence" value="ECO:0007669"/>
    <property type="project" value="UniProtKB-UniRule"/>
</dbReference>
<dbReference type="PANTHER" id="PTHR43072:SF23">
    <property type="entry name" value="UPF0039 PROTEIN C11D3.02C"/>
    <property type="match status" value="1"/>
</dbReference>
<dbReference type="HAMAP" id="MF_01698">
    <property type="entry name" value="MshD"/>
    <property type="match status" value="1"/>
</dbReference>
<sequence length="377" mass="37899">MVGAAAGGRGGGYGGAVTPFAVLPAPAPTPTLIAAVAALAALADTTDGAAALSEHTLLALRHGGAGTHLVARWTESGEVVGYAHLGATGAEWVVHPLWRRRGIGRALATAALAAASAPGAAGSPAPVAAADATATPPGTADAAPGTAGSDAAPSGPVSAADTGGSGGADGAGGVRRDGTVGSGLAVWAHGDHPAASALALRLGFARARELWQLRRRLTDDAAAPELPAGVRLRAYVPDADDAAWLALNARAFASHPEQGAWTADDLAQRRAEPWFDPAGFLLAERVDDGALVGFHWTKMHPAAGGTAALGEVYVLGVDPAANGRGLGRALTLAGLHHLRGRGLDTVLLYVDEANAAAVRLYTRLGFVRHTTDVQYRH</sequence>
<accession>A0A8J3B384</accession>
<evidence type="ECO:0000313" key="7">
    <source>
        <dbReference type="EMBL" id="GGJ91285.1"/>
    </source>
</evidence>
<evidence type="ECO:0000256" key="1">
    <source>
        <dbReference type="ARBA" id="ARBA00022679"/>
    </source>
</evidence>
<comment type="caution">
    <text evidence="7">The sequence shown here is derived from an EMBL/GenBank/DDBJ whole genome shotgun (WGS) entry which is preliminary data.</text>
</comment>
<dbReference type="InterPro" id="IPR017813">
    <property type="entry name" value="Mycothiol_AcTrfase"/>
</dbReference>
<feature type="region of interest" description="Disordered" evidence="5">
    <location>
        <begin position="122"/>
        <end position="175"/>
    </location>
</feature>
<feature type="binding site" evidence="4">
    <location>
        <begin position="354"/>
        <end position="359"/>
    </location>
    <ligand>
        <name>acetyl-CoA</name>
        <dbReference type="ChEBI" id="CHEBI:57288"/>
        <label>2</label>
    </ligand>
</feature>
<feature type="binding site" evidence="4">
    <location>
        <position position="298"/>
    </location>
    <ligand>
        <name>1D-myo-inositol 2-(L-cysteinylamino)-2-deoxy-alpha-D-glucopyranoside</name>
        <dbReference type="ChEBI" id="CHEBI:58887"/>
    </ligand>
</feature>
<reference evidence="7" key="2">
    <citation type="submission" date="2020-09" db="EMBL/GenBank/DDBJ databases">
        <authorList>
            <person name="Sun Q."/>
            <person name="Ohkuma M."/>
        </authorList>
    </citation>
    <scope>NUCLEOTIDE SEQUENCE</scope>
    <source>
        <strain evidence="7">JCM 3090</strain>
    </source>
</reference>
<evidence type="ECO:0000259" key="6">
    <source>
        <dbReference type="PROSITE" id="PS51186"/>
    </source>
</evidence>
<dbReference type="NCBIfam" id="TIGR03448">
    <property type="entry name" value="mycothiol_MshD"/>
    <property type="match status" value="1"/>
</dbReference>
<dbReference type="Proteomes" id="UP000649739">
    <property type="component" value="Unassembled WGS sequence"/>
</dbReference>
<feature type="binding site" evidence="4">
    <location>
        <begin position="322"/>
        <end position="328"/>
    </location>
    <ligand>
        <name>acetyl-CoA</name>
        <dbReference type="ChEBI" id="CHEBI:57288"/>
        <label>2</label>
    </ligand>
</feature>
<evidence type="ECO:0000313" key="8">
    <source>
        <dbReference type="Proteomes" id="UP000649739"/>
    </source>
</evidence>
<feature type="binding site" evidence="4">
    <location>
        <position position="54"/>
    </location>
    <ligand>
        <name>1D-myo-inositol 2-(L-cysteinylamino)-2-deoxy-alpha-D-glucopyranoside</name>
        <dbReference type="ChEBI" id="CHEBI:58887"/>
    </ligand>
</feature>
<dbReference type="EMBL" id="BMQB01000004">
    <property type="protein sequence ID" value="GGJ91285.1"/>
    <property type="molecule type" value="Genomic_DNA"/>
</dbReference>
<evidence type="ECO:0000256" key="4">
    <source>
        <dbReference type="HAMAP-Rule" id="MF_01698"/>
    </source>
</evidence>
<keyword evidence="1 4" id="KW-0808">Transferase</keyword>
<dbReference type="InterPro" id="IPR016181">
    <property type="entry name" value="Acyl_CoA_acyltransferase"/>
</dbReference>